<evidence type="ECO:0000313" key="5">
    <source>
        <dbReference type="EnsemblProtists" id="EKX50171"/>
    </source>
</evidence>
<dbReference type="OrthoDB" id="2121326at2759"/>
<dbReference type="SUPFAM" id="SSF52833">
    <property type="entry name" value="Thioredoxin-like"/>
    <property type="match status" value="1"/>
</dbReference>
<dbReference type="KEGG" id="gtt:GUITHDRAFT_85403"/>
<dbReference type="CDD" id="cd02947">
    <property type="entry name" value="TRX_family"/>
    <property type="match status" value="1"/>
</dbReference>
<evidence type="ECO:0000259" key="3">
    <source>
        <dbReference type="PROSITE" id="PS51352"/>
    </source>
</evidence>
<reference evidence="6" key="2">
    <citation type="submission" date="2012-11" db="EMBL/GenBank/DDBJ databases">
        <authorList>
            <person name="Kuo A."/>
            <person name="Curtis B.A."/>
            <person name="Tanifuji G."/>
            <person name="Burki F."/>
            <person name="Gruber A."/>
            <person name="Irimia M."/>
            <person name="Maruyama S."/>
            <person name="Arias M.C."/>
            <person name="Ball S.G."/>
            <person name="Gile G.H."/>
            <person name="Hirakawa Y."/>
            <person name="Hopkins J.F."/>
            <person name="Rensing S.A."/>
            <person name="Schmutz J."/>
            <person name="Symeonidi A."/>
            <person name="Elias M."/>
            <person name="Eveleigh R.J."/>
            <person name="Herman E.K."/>
            <person name="Klute M.J."/>
            <person name="Nakayama T."/>
            <person name="Obornik M."/>
            <person name="Reyes-Prieto A."/>
            <person name="Armbrust E.V."/>
            <person name="Aves S.J."/>
            <person name="Beiko R.G."/>
            <person name="Coutinho P."/>
            <person name="Dacks J.B."/>
            <person name="Durnford D.G."/>
            <person name="Fast N.M."/>
            <person name="Green B.R."/>
            <person name="Grisdale C."/>
            <person name="Hempe F."/>
            <person name="Henrissat B."/>
            <person name="Hoppner M.P."/>
            <person name="Ishida K.-I."/>
            <person name="Kim E."/>
            <person name="Koreny L."/>
            <person name="Kroth P.G."/>
            <person name="Liu Y."/>
            <person name="Malik S.-B."/>
            <person name="Maier U.G."/>
            <person name="McRose D."/>
            <person name="Mock T."/>
            <person name="Neilson J.A."/>
            <person name="Onodera N.T."/>
            <person name="Poole A.M."/>
            <person name="Pritham E.J."/>
            <person name="Richards T.A."/>
            <person name="Rocap G."/>
            <person name="Roy S.W."/>
            <person name="Sarai C."/>
            <person name="Schaack S."/>
            <person name="Shirato S."/>
            <person name="Slamovits C.H."/>
            <person name="Spencer D.F."/>
            <person name="Suzuki S."/>
            <person name="Worden A.Z."/>
            <person name="Zauner S."/>
            <person name="Barry K."/>
            <person name="Bell C."/>
            <person name="Bharti A.K."/>
            <person name="Crow J.A."/>
            <person name="Grimwood J."/>
            <person name="Kramer R."/>
            <person name="Lindquist E."/>
            <person name="Lucas S."/>
            <person name="Salamov A."/>
            <person name="McFadden G.I."/>
            <person name="Lane C.E."/>
            <person name="Keeling P.J."/>
            <person name="Gray M.W."/>
            <person name="Grigoriev I.V."/>
            <person name="Archibald J.M."/>
        </authorList>
    </citation>
    <scope>NUCLEOTIDE SEQUENCE</scope>
    <source>
        <strain evidence="6">CCMP2712</strain>
    </source>
</reference>
<organism evidence="4">
    <name type="scientific">Guillardia theta (strain CCMP2712)</name>
    <name type="common">Cryptophyte</name>
    <dbReference type="NCBI Taxonomy" id="905079"/>
    <lineage>
        <taxon>Eukaryota</taxon>
        <taxon>Cryptophyceae</taxon>
        <taxon>Pyrenomonadales</taxon>
        <taxon>Geminigeraceae</taxon>
        <taxon>Guillardia</taxon>
    </lineage>
</organism>
<dbReference type="NCBIfam" id="TIGR01068">
    <property type="entry name" value="thioredoxin"/>
    <property type="match status" value="1"/>
</dbReference>
<dbReference type="HOGENOM" id="CLU_090389_1_1_1"/>
<name>L1JNK6_GUITC</name>
<proteinExistence type="predicted"/>
<evidence type="ECO:0000313" key="4">
    <source>
        <dbReference type="EMBL" id="EKX50171.1"/>
    </source>
</evidence>
<dbReference type="GeneID" id="17307060"/>
<dbReference type="PROSITE" id="PS51352">
    <property type="entry name" value="THIOREDOXIN_2"/>
    <property type="match status" value="1"/>
</dbReference>
<protein>
    <recommendedName>
        <fullName evidence="3">Thioredoxin domain-containing protein</fullName>
    </recommendedName>
</protein>
<dbReference type="Gene3D" id="3.40.30.10">
    <property type="entry name" value="Glutaredoxin"/>
    <property type="match status" value="1"/>
</dbReference>
<reference evidence="4 6" key="1">
    <citation type="journal article" date="2012" name="Nature">
        <title>Algal genomes reveal evolutionary mosaicism and the fate of nucleomorphs.</title>
        <authorList>
            <consortium name="DOE Joint Genome Institute"/>
            <person name="Curtis B.A."/>
            <person name="Tanifuji G."/>
            <person name="Burki F."/>
            <person name="Gruber A."/>
            <person name="Irimia M."/>
            <person name="Maruyama S."/>
            <person name="Arias M.C."/>
            <person name="Ball S.G."/>
            <person name="Gile G.H."/>
            <person name="Hirakawa Y."/>
            <person name="Hopkins J.F."/>
            <person name="Kuo A."/>
            <person name="Rensing S.A."/>
            <person name="Schmutz J."/>
            <person name="Symeonidi A."/>
            <person name="Elias M."/>
            <person name="Eveleigh R.J."/>
            <person name="Herman E.K."/>
            <person name="Klute M.J."/>
            <person name="Nakayama T."/>
            <person name="Obornik M."/>
            <person name="Reyes-Prieto A."/>
            <person name="Armbrust E.V."/>
            <person name="Aves S.J."/>
            <person name="Beiko R.G."/>
            <person name="Coutinho P."/>
            <person name="Dacks J.B."/>
            <person name="Durnford D.G."/>
            <person name="Fast N.M."/>
            <person name="Green B.R."/>
            <person name="Grisdale C.J."/>
            <person name="Hempel F."/>
            <person name="Henrissat B."/>
            <person name="Hoppner M.P."/>
            <person name="Ishida K."/>
            <person name="Kim E."/>
            <person name="Koreny L."/>
            <person name="Kroth P.G."/>
            <person name="Liu Y."/>
            <person name="Malik S.B."/>
            <person name="Maier U.G."/>
            <person name="McRose D."/>
            <person name="Mock T."/>
            <person name="Neilson J.A."/>
            <person name="Onodera N.T."/>
            <person name="Poole A.M."/>
            <person name="Pritham E.J."/>
            <person name="Richards T.A."/>
            <person name="Rocap G."/>
            <person name="Roy S.W."/>
            <person name="Sarai C."/>
            <person name="Schaack S."/>
            <person name="Shirato S."/>
            <person name="Slamovits C.H."/>
            <person name="Spencer D.F."/>
            <person name="Suzuki S."/>
            <person name="Worden A.Z."/>
            <person name="Zauner S."/>
            <person name="Barry K."/>
            <person name="Bell C."/>
            <person name="Bharti A.K."/>
            <person name="Crow J.A."/>
            <person name="Grimwood J."/>
            <person name="Kramer R."/>
            <person name="Lindquist E."/>
            <person name="Lucas S."/>
            <person name="Salamov A."/>
            <person name="McFadden G.I."/>
            <person name="Lane C.E."/>
            <person name="Keeling P.J."/>
            <person name="Gray M.W."/>
            <person name="Grigoriev I.V."/>
            <person name="Archibald J.M."/>
        </authorList>
    </citation>
    <scope>NUCLEOTIDE SEQUENCE</scope>
    <source>
        <strain evidence="4 6">CCMP2712</strain>
    </source>
</reference>
<dbReference type="InterPro" id="IPR013766">
    <property type="entry name" value="Thioredoxin_domain"/>
</dbReference>
<dbReference type="RefSeq" id="XP_005837151.1">
    <property type="nucleotide sequence ID" value="XM_005837094.1"/>
</dbReference>
<dbReference type="FunFam" id="3.40.30.10:FF:000245">
    <property type="entry name" value="Thioredoxin"/>
    <property type="match status" value="1"/>
</dbReference>
<feature type="region of interest" description="Disordered" evidence="2">
    <location>
        <begin position="106"/>
        <end position="135"/>
    </location>
</feature>
<dbReference type="EMBL" id="JH992979">
    <property type="protein sequence ID" value="EKX50171.1"/>
    <property type="molecule type" value="Genomic_DNA"/>
</dbReference>
<dbReference type="OMA" id="HIHYVTD"/>
<dbReference type="InterPro" id="IPR036249">
    <property type="entry name" value="Thioredoxin-like_sf"/>
</dbReference>
<dbReference type="InterPro" id="IPR005746">
    <property type="entry name" value="Thioredoxin"/>
</dbReference>
<dbReference type="PROSITE" id="PS00194">
    <property type="entry name" value="THIOREDOXIN_1"/>
    <property type="match status" value="1"/>
</dbReference>
<dbReference type="GO" id="GO:0015035">
    <property type="term" value="F:protein-disulfide reductase activity"/>
    <property type="evidence" value="ECO:0007669"/>
    <property type="project" value="InterPro"/>
</dbReference>
<dbReference type="Pfam" id="PF00085">
    <property type="entry name" value="Thioredoxin"/>
    <property type="match status" value="1"/>
</dbReference>
<dbReference type="PRINTS" id="PR00421">
    <property type="entry name" value="THIOREDOXIN"/>
</dbReference>
<keyword evidence="1" id="KW-1015">Disulfide bond</keyword>
<evidence type="ECO:0000256" key="2">
    <source>
        <dbReference type="SAM" id="MobiDB-lite"/>
    </source>
</evidence>
<dbReference type="PANTHER" id="PTHR46115">
    <property type="entry name" value="THIOREDOXIN-LIKE PROTEIN 1"/>
    <property type="match status" value="1"/>
</dbReference>
<dbReference type="eggNOG" id="KOG0907">
    <property type="taxonomic scope" value="Eukaryota"/>
</dbReference>
<dbReference type="AlphaFoldDB" id="L1JNK6"/>
<reference evidence="5" key="3">
    <citation type="submission" date="2015-06" db="UniProtKB">
        <authorList>
            <consortium name="EnsemblProtists"/>
        </authorList>
    </citation>
    <scope>IDENTIFICATION</scope>
</reference>
<dbReference type="PaxDb" id="55529-EKX50171"/>
<sequence length="152" mass="16267">MPEIVLNTRKEFDDCLKSAGSKLVVIDFFATWCGPCKIISPFFHELSEKYPHVVFAKVDVDQNEETAQSCGISAMPTFQFYKNGNLVHTMRGASKEGLLQGIQEHSGDSWSTLSGGQKLSDGADSRSADPRAAAAAAAERRAAAAAAAASQK</sequence>
<dbReference type="EnsemblProtists" id="EKX50171">
    <property type="protein sequence ID" value="EKX50171"/>
    <property type="gene ID" value="GUITHDRAFT_85403"/>
</dbReference>
<dbReference type="InterPro" id="IPR017937">
    <property type="entry name" value="Thioredoxin_CS"/>
</dbReference>
<evidence type="ECO:0000256" key="1">
    <source>
        <dbReference type="ARBA" id="ARBA00023157"/>
    </source>
</evidence>
<dbReference type="STRING" id="905079.L1JNK6"/>
<accession>L1JNK6</accession>
<dbReference type="Proteomes" id="UP000011087">
    <property type="component" value="Unassembled WGS sequence"/>
</dbReference>
<gene>
    <name evidence="4" type="ORF">GUITHDRAFT_85403</name>
</gene>
<feature type="domain" description="Thioredoxin" evidence="3">
    <location>
        <begin position="1"/>
        <end position="107"/>
    </location>
</feature>
<feature type="compositionally biased region" description="Polar residues" evidence="2">
    <location>
        <begin position="108"/>
        <end position="117"/>
    </location>
</feature>
<evidence type="ECO:0000313" key="6">
    <source>
        <dbReference type="Proteomes" id="UP000011087"/>
    </source>
</evidence>
<keyword evidence="6" id="KW-1185">Reference proteome</keyword>